<feature type="region of interest" description="Disordered" evidence="1">
    <location>
        <begin position="53"/>
        <end position="78"/>
    </location>
</feature>
<evidence type="ECO:0000313" key="3">
    <source>
        <dbReference type="Proteomes" id="UP000828390"/>
    </source>
</evidence>
<evidence type="ECO:0000313" key="2">
    <source>
        <dbReference type="EMBL" id="KAH3740983.1"/>
    </source>
</evidence>
<feature type="region of interest" description="Disordered" evidence="1">
    <location>
        <begin position="1"/>
        <end position="28"/>
    </location>
</feature>
<protein>
    <submittedName>
        <fullName evidence="2">Uncharacterized protein</fullName>
    </submittedName>
</protein>
<organism evidence="2 3">
    <name type="scientific">Dreissena polymorpha</name>
    <name type="common">Zebra mussel</name>
    <name type="synonym">Mytilus polymorpha</name>
    <dbReference type="NCBI Taxonomy" id="45954"/>
    <lineage>
        <taxon>Eukaryota</taxon>
        <taxon>Metazoa</taxon>
        <taxon>Spiralia</taxon>
        <taxon>Lophotrochozoa</taxon>
        <taxon>Mollusca</taxon>
        <taxon>Bivalvia</taxon>
        <taxon>Autobranchia</taxon>
        <taxon>Heteroconchia</taxon>
        <taxon>Euheterodonta</taxon>
        <taxon>Imparidentia</taxon>
        <taxon>Neoheterodontei</taxon>
        <taxon>Myida</taxon>
        <taxon>Dreissenoidea</taxon>
        <taxon>Dreissenidae</taxon>
        <taxon>Dreissena</taxon>
    </lineage>
</organism>
<dbReference type="EMBL" id="JAIWYP010000011">
    <property type="protein sequence ID" value="KAH3740983.1"/>
    <property type="molecule type" value="Genomic_DNA"/>
</dbReference>
<name>A0A9D4D8I7_DREPO</name>
<dbReference type="AlphaFoldDB" id="A0A9D4D8I7"/>
<keyword evidence="3" id="KW-1185">Reference proteome</keyword>
<sequence>MDNIEHNPTPTTSSSSFHETNKSHSNIQALARKANCAIPLVLGTTRQKQFQNFQKNLSSDTRQSQWSTYSKPTTRFTL</sequence>
<dbReference type="Proteomes" id="UP000828390">
    <property type="component" value="Unassembled WGS sequence"/>
</dbReference>
<reference evidence="2" key="2">
    <citation type="submission" date="2020-11" db="EMBL/GenBank/DDBJ databases">
        <authorList>
            <person name="McCartney M.A."/>
            <person name="Auch B."/>
            <person name="Kono T."/>
            <person name="Mallez S."/>
            <person name="Becker A."/>
            <person name="Gohl D.M."/>
            <person name="Silverstein K.A.T."/>
            <person name="Koren S."/>
            <person name="Bechman K.B."/>
            <person name="Herman A."/>
            <person name="Abrahante J.E."/>
            <person name="Garbe J."/>
        </authorList>
    </citation>
    <scope>NUCLEOTIDE SEQUENCE</scope>
    <source>
        <strain evidence="2">Duluth1</strain>
        <tissue evidence="2">Whole animal</tissue>
    </source>
</reference>
<proteinExistence type="predicted"/>
<gene>
    <name evidence="2" type="ORF">DPMN_047701</name>
</gene>
<reference evidence="2" key="1">
    <citation type="journal article" date="2019" name="bioRxiv">
        <title>The Genome of the Zebra Mussel, Dreissena polymorpha: A Resource for Invasive Species Research.</title>
        <authorList>
            <person name="McCartney M.A."/>
            <person name="Auch B."/>
            <person name="Kono T."/>
            <person name="Mallez S."/>
            <person name="Zhang Y."/>
            <person name="Obille A."/>
            <person name="Becker A."/>
            <person name="Abrahante J.E."/>
            <person name="Garbe J."/>
            <person name="Badalamenti J.P."/>
            <person name="Herman A."/>
            <person name="Mangelson H."/>
            <person name="Liachko I."/>
            <person name="Sullivan S."/>
            <person name="Sone E.D."/>
            <person name="Koren S."/>
            <person name="Silverstein K.A.T."/>
            <person name="Beckman K.B."/>
            <person name="Gohl D.M."/>
        </authorList>
    </citation>
    <scope>NUCLEOTIDE SEQUENCE</scope>
    <source>
        <strain evidence="2">Duluth1</strain>
        <tissue evidence="2">Whole animal</tissue>
    </source>
</reference>
<evidence type="ECO:0000256" key="1">
    <source>
        <dbReference type="SAM" id="MobiDB-lite"/>
    </source>
</evidence>
<comment type="caution">
    <text evidence="2">The sequence shown here is derived from an EMBL/GenBank/DDBJ whole genome shotgun (WGS) entry which is preliminary data.</text>
</comment>
<accession>A0A9D4D8I7</accession>